<feature type="domain" description="Cytochrome oxidase subunit II transmembrane region profile" evidence="18">
    <location>
        <begin position="1"/>
        <end position="91"/>
    </location>
</feature>
<dbReference type="InterPro" id="IPR045187">
    <property type="entry name" value="CcO_II"/>
</dbReference>
<dbReference type="GeneID" id="35991943"/>
<gene>
    <name evidence="19" type="primary">cox2</name>
</gene>
<name>A0A343TAM0_9GAST</name>
<dbReference type="PANTHER" id="PTHR22888">
    <property type="entry name" value="CYTOCHROME C OXIDASE, SUBUNIT II"/>
    <property type="match status" value="1"/>
</dbReference>
<dbReference type="CDD" id="cd13912">
    <property type="entry name" value="CcO_II_C"/>
    <property type="match status" value="1"/>
</dbReference>
<evidence type="ECO:0000256" key="7">
    <source>
        <dbReference type="ARBA" id="ARBA00022723"/>
    </source>
</evidence>
<comment type="function">
    <text evidence="15">Component of the cytochrome c oxidase, the last enzyme in the mitochondrial electron transport chain which drives oxidative phosphorylation. The respiratory chain contains 3 multisubunit complexes succinate dehydrogenase (complex II, CII), ubiquinol-cytochrome c oxidoreductase (cytochrome b-c1 complex, complex III, CIII) and cytochrome c oxidase (complex IV, CIV), that cooperate to transfer electrons derived from NADH and succinate to molecular oxygen, creating an electrochemical gradient over the inner membrane that drives transmembrane transport and the ATP synthase. Cytochrome c oxidase is the component of the respiratory chain that catalyzes the reduction of oxygen to water. Electrons originating from reduced cytochrome c in the intermembrane space (IMS) are transferred via the dinuclear copper A center (CU(A)) of subunit 2 and heme A of subunit 1 to the active site in subunit 1, a binuclear center (BNC) formed by heme A3 and copper B (CU(B)). The BNC reduces molecular oxygen to 2 water molecules using 4 electrons from cytochrome c in the IMS and 4 protons from the mitochondrial matrix.</text>
</comment>
<dbReference type="Gene3D" id="2.60.40.420">
    <property type="entry name" value="Cupredoxins - blue copper proteins"/>
    <property type="match status" value="1"/>
</dbReference>
<evidence type="ECO:0000256" key="10">
    <source>
        <dbReference type="ARBA" id="ARBA00022982"/>
    </source>
</evidence>
<evidence type="ECO:0000256" key="16">
    <source>
        <dbReference type="SAM" id="Phobius"/>
    </source>
</evidence>
<dbReference type="RefSeq" id="YP_009462881.1">
    <property type="nucleotide sequence ID" value="NC_036993.1"/>
</dbReference>
<keyword evidence="10 15" id="KW-0249">Electron transport</keyword>
<feature type="domain" description="Cytochrome oxidase subunit II copper A binding" evidence="17">
    <location>
        <begin position="92"/>
        <end position="217"/>
    </location>
</feature>
<dbReference type="InterPro" id="IPR002429">
    <property type="entry name" value="CcO_II-like_C"/>
</dbReference>
<dbReference type="PROSITE" id="PS00078">
    <property type="entry name" value="COX2"/>
    <property type="match status" value="1"/>
</dbReference>
<keyword evidence="12 15" id="KW-0186">Copper</keyword>
<evidence type="ECO:0000256" key="13">
    <source>
        <dbReference type="ARBA" id="ARBA00023136"/>
    </source>
</evidence>
<dbReference type="PROSITE" id="PS50857">
    <property type="entry name" value="COX2_CUA"/>
    <property type="match status" value="1"/>
</dbReference>
<keyword evidence="11 16" id="KW-1133">Transmembrane helix</keyword>
<dbReference type="SUPFAM" id="SSF49503">
    <property type="entry name" value="Cupredoxins"/>
    <property type="match status" value="1"/>
</dbReference>
<evidence type="ECO:0000256" key="6">
    <source>
        <dbReference type="ARBA" id="ARBA00022692"/>
    </source>
</evidence>
<dbReference type="AlphaFoldDB" id="A0A343TAM0"/>
<evidence type="ECO:0000256" key="11">
    <source>
        <dbReference type="ARBA" id="ARBA00022989"/>
    </source>
</evidence>
<evidence type="ECO:0000256" key="12">
    <source>
        <dbReference type="ARBA" id="ARBA00023008"/>
    </source>
</evidence>
<dbReference type="PANTHER" id="PTHR22888:SF9">
    <property type="entry name" value="CYTOCHROME C OXIDASE SUBUNIT 2"/>
    <property type="match status" value="1"/>
</dbReference>
<keyword evidence="15" id="KW-0999">Mitochondrion inner membrane</keyword>
<keyword evidence="5 15" id="KW-0679">Respiratory chain</keyword>
<dbReference type="InterPro" id="IPR034210">
    <property type="entry name" value="CcO_II_C"/>
</dbReference>
<evidence type="ECO:0000256" key="2">
    <source>
        <dbReference type="ARBA" id="ARBA00007866"/>
    </source>
</evidence>
<feature type="transmembrane region" description="Helical" evidence="16">
    <location>
        <begin position="27"/>
        <end position="47"/>
    </location>
</feature>
<dbReference type="SUPFAM" id="SSF81464">
    <property type="entry name" value="Cytochrome c oxidase subunit II-like, transmembrane region"/>
    <property type="match status" value="1"/>
</dbReference>
<dbReference type="GO" id="GO:0005743">
    <property type="term" value="C:mitochondrial inner membrane"/>
    <property type="evidence" value="ECO:0007669"/>
    <property type="project" value="UniProtKB-SubCell"/>
</dbReference>
<comment type="catalytic activity">
    <reaction evidence="14">
        <text>4 Fe(II)-[cytochrome c] + O2 + 8 H(+)(in) = 4 Fe(III)-[cytochrome c] + 2 H2O + 4 H(+)(out)</text>
        <dbReference type="Rhea" id="RHEA:11436"/>
        <dbReference type="Rhea" id="RHEA-COMP:10350"/>
        <dbReference type="Rhea" id="RHEA-COMP:14399"/>
        <dbReference type="ChEBI" id="CHEBI:15377"/>
        <dbReference type="ChEBI" id="CHEBI:15378"/>
        <dbReference type="ChEBI" id="CHEBI:15379"/>
        <dbReference type="ChEBI" id="CHEBI:29033"/>
        <dbReference type="ChEBI" id="CHEBI:29034"/>
        <dbReference type="EC" id="7.1.1.9"/>
    </reaction>
    <physiologicalReaction direction="left-to-right" evidence="14">
        <dbReference type="Rhea" id="RHEA:11437"/>
    </physiologicalReaction>
</comment>
<dbReference type="Pfam" id="PF00116">
    <property type="entry name" value="COX2"/>
    <property type="match status" value="1"/>
</dbReference>
<evidence type="ECO:0000256" key="5">
    <source>
        <dbReference type="ARBA" id="ARBA00022660"/>
    </source>
</evidence>
<proteinExistence type="inferred from homology"/>
<dbReference type="Gene3D" id="1.10.287.90">
    <property type="match status" value="1"/>
</dbReference>
<keyword evidence="9" id="KW-1278">Translocase</keyword>
<reference evidence="19" key="1">
    <citation type="submission" date="2017-07" db="EMBL/GenBank/DDBJ databases">
        <title>Characterization of the complete mitochondrial genome of Biomphalaria straminea.</title>
        <authorList>
            <person name="Wu X."/>
            <person name="Zhou Y."/>
        </authorList>
    </citation>
    <scope>NUCLEOTIDE SEQUENCE</scope>
</reference>
<dbReference type="GO" id="GO:0004129">
    <property type="term" value="F:cytochrome-c oxidase activity"/>
    <property type="evidence" value="ECO:0007669"/>
    <property type="project" value="UniProtKB-EC"/>
</dbReference>
<keyword evidence="13 15" id="KW-0472">Membrane</keyword>
<dbReference type="InterPro" id="IPR011759">
    <property type="entry name" value="Cyt_c_oxidase_su2_TM_dom"/>
</dbReference>
<comment type="similarity">
    <text evidence="2 15">Belongs to the cytochrome c oxidase subunit 2 family.</text>
</comment>
<dbReference type="PROSITE" id="PS50999">
    <property type="entry name" value="COX2_TM"/>
    <property type="match status" value="1"/>
</dbReference>
<evidence type="ECO:0000256" key="1">
    <source>
        <dbReference type="ARBA" id="ARBA00004141"/>
    </source>
</evidence>
<sequence length="217" mass="24697">MSYWGQKLLFDPASPIQEEMILFHDHAMVLLLGIFSFVALLGMKLILNKFSSRNMLEAQTLETVWTIIPALLLVWLAFPSLRLLYLLDEQSKADLILKSTGHQWYWSYEVPSTDPFDSYMVPLKDLNFGDYTLLEVDNRVILPYNVNTTVVTTSADVLHAFTIPSVGMKMDSVPGRLNSMNMFLNWPGVYYGQCSEICGANHSFMPIVIEAINVQDF</sequence>
<keyword evidence="6 15" id="KW-0812">Transmembrane</keyword>
<dbReference type="GO" id="GO:0005507">
    <property type="term" value="F:copper ion binding"/>
    <property type="evidence" value="ECO:0007669"/>
    <property type="project" value="InterPro"/>
</dbReference>
<evidence type="ECO:0000256" key="15">
    <source>
        <dbReference type="RuleBase" id="RU000457"/>
    </source>
</evidence>
<evidence type="ECO:0000256" key="14">
    <source>
        <dbReference type="ARBA" id="ARBA00049512"/>
    </source>
</evidence>
<dbReference type="InterPro" id="IPR001505">
    <property type="entry name" value="Copper_CuA"/>
</dbReference>
<evidence type="ECO:0000256" key="9">
    <source>
        <dbReference type="ARBA" id="ARBA00022967"/>
    </source>
</evidence>
<keyword evidence="4 15" id="KW-0813">Transport</keyword>
<accession>A0A343TAM0</accession>
<dbReference type="InterPro" id="IPR008972">
    <property type="entry name" value="Cupredoxin"/>
</dbReference>
<evidence type="ECO:0000259" key="17">
    <source>
        <dbReference type="PROSITE" id="PS50857"/>
    </source>
</evidence>
<dbReference type="GO" id="GO:0042773">
    <property type="term" value="P:ATP synthesis coupled electron transport"/>
    <property type="evidence" value="ECO:0007669"/>
    <property type="project" value="TreeGrafter"/>
</dbReference>
<keyword evidence="7 15" id="KW-0479">Metal-binding</keyword>
<dbReference type="InterPro" id="IPR036257">
    <property type="entry name" value="Cyt_c_oxidase_su2_TM_sf"/>
</dbReference>
<dbReference type="Pfam" id="PF02790">
    <property type="entry name" value="COX2_TM"/>
    <property type="match status" value="1"/>
</dbReference>
<dbReference type="PRINTS" id="PR01166">
    <property type="entry name" value="CYCOXIDASEII"/>
</dbReference>
<comment type="cofactor">
    <cofactor evidence="15">
        <name>Cu cation</name>
        <dbReference type="ChEBI" id="CHEBI:23378"/>
    </cofactor>
    <text evidence="15">Binds a copper A center.</text>
</comment>
<feature type="transmembrane region" description="Helical" evidence="16">
    <location>
        <begin position="67"/>
        <end position="87"/>
    </location>
</feature>
<organism evidence="19">
    <name type="scientific">Biomphalaria straminea</name>
    <dbReference type="NCBI Taxonomy" id="112526"/>
    <lineage>
        <taxon>Eukaryota</taxon>
        <taxon>Metazoa</taxon>
        <taxon>Spiralia</taxon>
        <taxon>Lophotrochozoa</taxon>
        <taxon>Mollusca</taxon>
        <taxon>Gastropoda</taxon>
        <taxon>Heterobranchia</taxon>
        <taxon>Euthyneura</taxon>
        <taxon>Panpulmonata</taxon>
        <taxon>Hygrophila</taxon>
        <taxon>Lymnaeoidea</taxon>
        <taxon>Planorbidae</taxon>
        <taxon>Biomphalaria</taxon>
    </lineage>
</organism>
<evidence type="ECO:0000313" key="19">
    <source>
        <dbReference type="EMBL" id="AUW35079.1"/>
    </source>
</evidence>
<geneLocation type="mitochondrion" evidence="19"/>
<evidence type="ECO:0000256" key="8">
    <source>
        <dbReference type="ARBA" id="ARBA00022842"/>
    </source>
</evidence>
<evidence type="ECO:0000256" key="3">
    <source>
        <dbReference type="ARBA" id="ARBA00015946"/>
    </source>
</evidence>
<dbReference type="EMBL" id="MF480756">
    <property type="protein sequence ID" value="AUW35079.1"/>
    <property type="molecule type" value="Genomic_DNA"/>
</dbReference>
<keyword evidence="8" id="KW-0460">Magnesium</keyword>
<comment type="subcellular location">
    <subcellularLocation>
        <location evidence="1">Membrane</location>
        <topology evidence="1">Multi-pass membrane protein</topology>
    </subcellularLocation>
    <subcellularLocation>
        <location evidence="15">Mitochondrion inner membrane</location>
        <topology evidence="15">Multi-pass membrane protein</topology>
    </subcellularLocation>
</comment>
<keyword evidence="15 19" id="KW-0496">Mitochondrion</keyword>
<evidence type="ECO:0000259" key="18">
    <source>
        <dbReference type="PROSITE" id="PS50999"/>
    </source>
</evidence>
<protein>
    <recommendedName>
        <fullName evidence="3 15">Cytochrome c oxidase subunit 2</fullName>
    </recommendedName>
</protein>
<evidence type="ECO:0000256" key="4">
    <source>
        <dbReference type="ARBA" id="ARBA00022448"/>
    </source>
</evidence>